<dbReference type="GO" id="GO:0000082">
    <property type="term" value="P:G1/S transition of mitotic cell cycle"/>
    <property type="evidence" value="ECO:0007669"/>
    <property type="project" value="TreeGrafter"/>
</dbReference>
<reference evidence="11" key="1">
    <citation type="submission" date="2017-02" db="UniProtKB">
        <authorList>
            <consortium name="WormBaseParasite"/>
        </authorList>
    </citation>
    <scope>IDENTIFICATION</scope>
</reference>
<dbReference type="InterPro" id="IPR000719">
    <property type="entry name" value="Prot_kinase_dom"/>
</dbReference>
<keyword evidence="3" id="KW-0808">Transferase</keyword>
<dbReference type="GO" id="GO:0005634">
    <property type="term" value="C:nucleus"/>
    <property type="evidence" value="ECO:0007669"/>
    <property type="project" value="TreeGrafter"/>
</dbReference>
<evidence type="ECO:0000256" key="5">
    <source>
        <dbReference type="ARBA" id="ARBA00022777"/>
    </source>
</evidence>
<evidence type="ECO:0000313" key="9">
    <source>
        <dbReference type="EMBL" id="VDM17593.1"/>
    </source>
</evidence>
<dbReference type="STRING" id="6205.A0A0R3WKE6"/>
<evidence type="ECO:0000256" key="7">
    <source>
        <dbReference type="SAM" id="MobiDB-lite"/>
    </source>
</evidence>
<organism evidence="11">
    <name type="scientific">Hydatigena taeniaeformis</name>
    <name type="common">Feline tapeworm</name>
    <name type="synonym">Taenia taeniaeformis</name>
    <dbReference type="NCBI Taxonomy" id="6205"/>
    <lineage>
        <taxon>Eukaryota</taxon>
        <taxon>Metazoa</taxon>
        <taxon>Spiralia</taxon>
        <taxon>Lophotrochozoa</taxon>
        <taxon>Platyhelminthes</taxon>
        <taxon>Cestoda</taxon>
        <taxon>Eucestoda</taxon>
        <taxon>Cyclophyllidea</taxon>
        <taxon>Taeniidae</taxon>
        <taxon>Hydatigera</taxon>
    </lineage>
</organism>
<dbReference type="PANTHER" id="PTHR24056">
    <property type="entry name" value="CELL DIVISION PROTEIN KINASE"/>
    <property type="match status" value="1"/>
</dbReference>
<dbReference type="GO" id="GO:0030332">
    <property type="term" value="F:cyclin binding"/>
    <property type="evidence" value="ECO:0007669"/>
    <property type="project" value="TreeGrafter"/>
</dbReference>
<evidence type="ECO:0000259" key="8">
    <source>
        <dbReference type="PROSITE" id="PS50011"/>
    </source>
</evidence>
<keyword evidence="6" id="KW-0067">ATP-binding</keyword>
<dbReference type="SUPFAM" id="SSF56112">
    <property type="entry name" value="Protein kinase-like (PK-like)"/>
    <property type="match status" value="1"/>
</dbReference>
<evidence type="ECO:0000313" key="11">
    <source>
        <dbReference type="WBParaSite" id="TTAC_0000118401-mRNA-1"/>
    </source>
</evidence>
<dbReference type="GO" id="GO:0000307">
    <property type="term" value="C:cyclin-dependent protein kinase holoenzyme complex"/>
    <property type="evidence" value="ECO:0007669"/>
    <property type="project" value="TreeGrafter"/>
</dbReference>
<dbReference type="GO" id="GO:0010468">
    <property type="term" value="P:regulation of gene expression"/>
    <property type="evidence" value="ECO:0007669"/>
    <property type="project" value="TreeGrafter"/>
</dbReference>
<proteinExistence type="predicted"/>
<dbReference type="OrthoDB" id="1732493at2759"/>
<accession>A0A0R3WKE6</accession>
<gene>
    <name evidence="9" type="ORF">TTAC_LOCUS1185</name>
</gene>
<dbReference type="Proteomes" id="UP000274429">
    <property type="component" value="Unassembled WGS sequence"/>
</dbReference>
<keyword evidence="2" id="KW-0723">Serine/threonine-protein kinase</keyword>
<dbReference type="InterPro" id="IPR050108">
    <property type="entry name" value="CDK"/>
</dbReference>
<protein>
    <recommendedName>
        <fullName evidence="1">cyclin-dependent kinase</fullName>
        <ecNumber evidence="1">2.7.11.22</ecNumber>
    </recommendedName>
</protein>
<evidence type="ECO:0000256" key="6">
    <source>
        <dbReference type="ARBA" id="ARBA00022840"/>
    </source>
</evidence>
<evidence type="ECO:0000256" key="3">
    <source>
        <dbReference type="ARBA" id="ARBA00022679"/>
    </source>
</evidence>
<evidence type="ECO:0000256" key="2">
    <source>
        <dbReference type="ARBA" id="ARBA00022527"/>
    </source>
</evidence>
<evidence type="ECO:0000313" key="10">
    <source>
        <dbReference type="Proteomes" id="UP000274429"/>
    </source>
</evidence>
<keyword evidence="10" id="KW-1185">Reference proteome</keyword>
<name>A0A0R3WKE6_HYDTA</name>
<dbReference type="PROSITE" id="PS50011">
    <property type="entry name" value="PROTEIN_KINASE_DOM"/>
    <property type="match status" value="1"/>
</dbReference>
<dbReference type="GO" id="GO:0010389">
    <property type="term" value="P:regulation of G2/M transition of mitotic cell cycle"/>
    <property type="evidence" value="ECO:0007669"/>
    <property type="project" value="TreeGrafter"/>
</dbReference>
<dbReference type="Pfam" id="PF00069">
    <property type="entry name" value="Pkinase"/>
    <property type="match status" value="1"/>
</dbReference>
<dbReference type="GO" id="GO:0004693">
    <property type="term" value="F:cyclin-dependent protein serine/threonine kinase activity"/>
    <property type="evidence" value="ECO:0007669"/>
    <property type="project" value="UniProtKB-EC"/>
</dbReference>
<dbReference type="WBParaSite" id="TTAC_0000118401-mRNA-1">
    <property type="protein sequence ID" value="TTAC_0000118401-mRNA-1"/>
    <property type="gene ID" value="TTAC_0000118401"/>
</dbReference>
<sequence>MYQMLRALQYCHPRLIIHCNLKPQNVLVDGNGRGCKLADFGMTWTFGNPLRGLTREVKFFDLEAFGGAYLTVLLIMQVGNLWYCSPEILLGSVICGCGVDMWSLGCLLAEMVTGEVLFRGDCRIDQLFHIFRILGVPKEDTWSGVSVLPYYTPECFPSWYRNKLLFQEKIICSLDADGIDLLRALLLYDPLFRITSERAIMHSFFDDMGKNRTRASNARSFDPSAEETPPVLSEVVKVLLNVGRKELDVKGGDENPKDGSERTSVAEGDTTCDTTGCASGPGLSDSGHVGKERGRDGNGTQTAKPL</sequence>
<keyword evidence="5" id="KW-0418">Kinase</keyword>
<dbReference type="PANTHER" id="PTHR24056:SF254">
    <property type="entry name" value="CYCLIN-DEPENDENT KINASE 2"/>
    <property type="match status" value="1"/>
</dbReference>
<feature type="region of interest" description="Disordered" evidence="7">
    <location>
        <begin position="247"/>
        <end position="306"/>
    </location>
</feature>
<keyword evidence="4" id="KW-0547">Nucleotide-binding</keyword>
<feature type="compositionally biased region" description="Basic and acidic residues" evidence="7">
    <location>
        <begin position="247"/>
        <end position="261"/>
    </location>
</feature>
<dbReference type="SMART" id="SM00220">
    <property type="entry name" value="S_TKc"/>
    <property type="match status" value="1"/>
</dbReference>
<evidence type="ECO:0000256" key="4">
    <source>
        <dbReference type="ARBA" id="ARBA00022741"/>
    </source>
</evidence>
<dbReference type="EMBL" id="UYWX01000207">
    <property type="protein sequence ID" value="VDM17593.1"/>
    <property type="molecule type" value="Genomic_DNA"/>
</dbReference>
<dbReference type="EC" id="2.7.11.22" evidence="1"/>
<dbReference type="GO" id="GO:0005737">
    <property type="term" value="C:cytoplasm"/>
    <property type="evidence" value="ECO:0007669"/>
    <property type="project" value="TreeGrafter"/>
</dbReference>
<dbReference type="GO" id="GO:0007165">
    <property type="term" value="P:signal transduction"/>
    <property type="evidence" value="ECO:0007669"/>
    <property type="project" value="TreeGrafter"/>
</dbReference>
<reference evidence="9 10" key="2">
    <citation type="submission" date="2018-11" db="EMBL/GenBank/DDBJ databases">
        <authorList>
            <consortium name="Pathogen Informatics"/>
        </authorList>
    </citation>
    <scope>NUCLEOTIDE SEQUENCE [LARGE SCALE GENOMIC DNA]</scope>
</reference>
<dbReference type="Gene3D" id="1.10.510.10">
    <property type="entry name" value="Transferase(Phosphotransferase) domain 1"/>
    <property type="match status" value="1"/>
</dbReference>
<evidence type="ECO:0000256" key="1">
    <source>
        <dbReference type="ARBA" id="ARBA00012425"/>
    </source>
</evidence>
<feature type="domain" description="Protein kinase" evidence="8">
    <location>
        <begin position="1"/>
        <end position="205"/>
    </location>
</feature>
<dbReference type="InterPro" id="IPR011009">
    <property type="entry name" value="Kinase-like_dom_sf"/>
</dbReference>
<dbReference type="AlphaFoldDB" id="A0A0R3WKE6"/>
<dbReference type="GO" id="GO:0005524">
    <property type="term" value="F:ATP binding"/>
    <property type="evidence" value="ECO:0007669"/>
    <property type="project" value="UniProtKB-KW"/>
</dbReference>